<organism evidence="1 2">
    <name type="scientific">Streptococcus sanguinis SK1056</name>
    <dbReference type="NCBI Taxonomy" id="888820"/>
    <lineage>
        <taxon>Bacteria</taxon>
        <taxon>Bacillati</taxon>
        <taxon>Bacillota</taxon>
        <taxon>Bacilli</taxon>
        <taxon>Lactobacillales</taxon>
        <taxon>Streptococcaceae</taxon>
        <taxon>Streptococcus</taxon>
    </lineage>
</organism>
<sequence>MRYIMGKEKELQKIKNNPKSVTPERLESLCKKYGFMWKQGTNHSITSHALLEESYPIPRHKPIKPVYVKKVIKMIEKVIELEEGLNDER</sequence>
<proteinExistence type="predicted"/>
<dbReference type="SUPFAM" id="SSF54786">
    <property type="entry name" value="YcfA/nrd intein domain"/>
    <property type="match status" value="1"/>
</dbReference>
<name>F3UEA8_STRSA</name>
<evidence type="ECO:0000313" key="1">
    <source>
        <dbReference type="EMBL" id="EGJ36666.1"/>
    </source>
</evidence>
<dbReference type="Proteomes" id="UP000004171">
    <property type="component" value="Unassembled WGS sequence"/>
</dbReference>
<reference evidence="1 2" key="1">
    <citation type="submission" date="2011-03" db="EMBL/GenBank/DDBJ databases">
        <authorList>
            <person name="Muzny D."/>
            <person name="Qin X."/>
            <person name="Deng J."/>
            <person name="Jiang H."/>
            <person name="Liu Y."/>
            <person name="Qu J."/>
            <person name="Song X.-Z."/>
            <person name="Zhang L."/>
            <person name="Thornton R."/>
            <person name="Coyle M."/>
            <person name="Francisco L."/>
            <person name="Jackson L."/>
            <person name="Javaid M."/>
            <person name="Korchina V."/>
            <person name="Kovar C."/>
            <person name="Mata R."/>
            <person name="Mathew T."/>
            <person name="Ngo R."/>
            <person name="Nguyen L."/>
            <person name="Nguyen N."/>
            <person name="Okwuonu G."/>
            <person name="Ongeri F."/>
            <person name="Pham C."/>
            <person name="Simmons D."/>
            <person name="Wilczek-Boney K."/>
            <person name="Hale W."/>
            <person name="Jakkamsetti A."/>
            <person name="Pham P."/>
            <person name="Ruth R."/>
            <person name="San Lucas F."/>
            <person name="Warren J."/>
            <person name="Zhang J."/>
            <person name="Zhao Z."/>
            <person name="Zhou C."/>
            <person name="Zhu D."/>
            <person name="Lee S."/>
            <person name="Bess C."/>
            <person name="Blankenburg K."/>
            <person name="Forbes L."/>
            <person name="Fu Q."/>
            <person name="Gubbala S."/>
            <person name="Hirani K."/>
            <person name="Jayaseelan J.C."/>
            <person name="Lara F."/>
            <person name="Munidasa M."/>
            <person name="Palculict T."/>
            <person name="Patil S."/>
            <person name="Pu L.-L."/>
            <person name="Saada N."/>
            <person name="Tang L."/>
            <person name="Weissenberger G."/>
            <person name="Zhu Y."/>
            <person name="Hemphill L."/>
            <person name="Shang Y."/>
            <person name="Youmans B."/>
            <person name="Ayvaz T."/>
            <person name="Ross M."/>
            <person name="Santibanez J."/>
            <person name="Aqrawi P."/>
            <person name="Gross S."/>
            <person name="Joshi V."/>
            <person name="Fowler G."/>
            <person name="Nazareth L."/>
            <person name="Reid J."/>
            <person name="Worley K."/>
            <person name="Petrosino J."/>
            <person name="Highlander S."/>
            <person name="Gibbs R."/>
        </authorList>
    </citation>
    <scope>NUCLEOTIDE SEQUENCE [LARGE SCALE GENOMIC DNA]</scope>
    <source>
        <strain evidence="1 2">SK1056</strain>
    </source>
</reference>
<comment type="caution">
    <text evidence="1">The sequence shown here is derived from an EMBL/GenBank/DDBJ whole genome shotgun (WGS) entry which is preliminary data.</text>
</comment>
<accession>F3UEA8</accession>
<dbReference type="EMBL" id="AFFL01000006">
    <property type="protein sequence ID" value="EGJ36666.1"/>
    <property type="molecule type" value="Genomic_DNA"/>
</dbReference>
<dbReference type="AlphaFoldDB" id="F3UEA8"/>
<evidence type="ECO:0000313" key="2">
    <source>
        <dbReference type="Proteomes" id="UP000004171"/>
    </source>
</evidence>
<dbReference type="HOGENOM" id="CLU_164851_1_1_9"/>
<gene>
    <name evidence="1" type="ORF">HMPREF9393_1962</name>
</gene>
<protein>
    <submittedName>
        <fullName evidence="1">HicA family toxin-antitoxin system</fullName>
    </submittedName>
</protein>